<dbReference type="PANTHER" id="PTHR43101">
    <property type="entry name" value="BETA-FRUCTOSIDASE"/>
    <property type="match status" value="1"/>
</dbReference>
<comment type="caution">
    <text evidence="8">The sequence shown here is derived from an EMBL/GenBank/DDBJ whole genome shotgun (WGS) entry which is preliminary data.</text>
</comment>
<keyword evidence="9" id="KW-1185">Reference proteome</keyword>
<evidence type="ECO:0000256" key="5">
    <source>
        <dbReference type="RuleBase" id="RU362110"/>
    </source>
</evidence>
<dbReference type="InterPro" id="IPR001362">
    <property type="entry name" value="Glyco_hydro_32"/>
</dbReference>
<dbReference type="Gene3D" id="2.115.10.20">
    <property type="entry name" value="Glycosyl hydrolase domain, family 43"/>
    <property type="match status" value="1"/>
</dbReference>
<comment type="similarity">
    <text evidence="1 5">Belongs to the glycosyl hydrolase 32 family.</text>
</comment>
<evidence type="ECO:0000259" key="6">
    <source>
        <dbReference type="Pfam" id="PF00251"/>
    </source>
</evidence>
<gene>
    <name evidence="8" type="ORF">ACFPER_02160</name>
</gene>
<dbReference type="PANTHER" id="PTHR43101:SF1">
    <property type="entry name" value="BETA-FRUCTOSIDASE"/>
    <property type="match status" value="1"/>
</dbReference>
<dbReference type="SMART" id="SM00640">
    <property type="entry name" value="Glyco_32"/>
    <property type="match status" value="1"/>
</dbReference>
<dbReference type="InterPro" id="IPR013148">
    <property type="entry name" value="Glyco_hydro_32_N"/>
</dbReference>
<evidence type="ECO:0000256" key="4">
    <source>
        <dbReference type="ARBA" id="ARBA00023295"/>
    </source>
</evidence>
<dbReference type="InterPro" id="IPR051214">
    <property type="entry name" value="GH32_Enzymes"/>
</dbReference>
<dbReference type="EC" id="3.2.1.26" evidence="2"/>
<proteinExistence type="inferred from homology"/>
<evidence type="ECO:0000313" key="9">
    <source>
        <dbReference type="Proteomes" id="UP001595960"/>
    </source>
</evidence>
<evidence type="ECO:0000259" key="7">
    <source>
        <dbReference type="Pfam" id="PF08244"/>
    </source>
</evidence>
<dbReference type="CDD" id="cd08996">
    <property type="entry name" value="GH32_FFase"/>
    <property type="match status" value="1"/>
</dbReference>
<evidence type="ECO:0000313" key="8">
    <source>
        <dbReference type="EMBL" id="MFC4827574.1"/>
    </source>
</evidence>
<dbReference type="InterPro" id="IPR013320">
    <property type="entry name" value="ConA-like_dom_sf"/>
</dbReference>
<keyword evidence="4 5" id="KW-0326">Glycosidase</keyword>
<accession>A0ABV9R1W0</accession>
<dbReference type="RefSeq" id="WP_204395624.1">
    <property type="nucleotide sequence ID" value="NZ_JAFBBW010000001.1"/>
</dbReference>
<dbReference type="EMBL" id="JBHSJC010000001">
    <property type="protein sequence ID" value="MFC4827574.1"/>
    <property type="molecule type" value="Genomic_DNA"/>
</dbReference>
<protein>
    <recommendedName>
        <fullName evidence="2">beta-fructofuranosidase</fullName>
        <ecNumber evidence="2">3.2.1.26</ecNumber>
    </recommendedName>
</protein>
<dbReference type="InterPro" id="IPR013189">
    <property type="entry name" value="Glyco_hydro_32_C"/>
</dbReference>
<evidence type="ECO:0000256" key="3">
    <source>
        <dbReference type="ARBA" id="ARBA00022801"/>
    </source>
</evidence>
<evidence type="ECO:0000256" key="2">
    <source>
        <dbReference type="ARBA" id="ARBA00012758"/>
    </source>
</evidence>
<evidence type="ECO:0000256" key="1">
    <source>
        <dbReference type="ARBA" id="ARBA00009902"/>
    </source>
</evidence>
<keyword evidence="3 5" id="KW-0378">Hydrolase</keyword>
<organism evidence="8 9">
    <name type="scientific">Agromyces aurantiacus</name>
    <dbReference type="NCBI Taxonomy" id="165814"/>
    <lineage>
        <taxon>Bacteria</taxon>
        <taxon>Bacillati</taxon>
        <taxon>Actinomycetota</taxon>
        <taxon>Actinomycetes</taxon>
        <taxon>Micrococcales</taxon>
        <taxon>Microbacteriaceae</taxon>
        <taxon>Agromyces</taxon>
    </lineage>
</organism>
<dbReference type="Proteomes" id="UP001595960">
    <property type="component" value="Unassembled WGS sequence"/>
</dbReference>
<name>A0ABV9R1W0_9MICO</name>
<feature type="domain" description="Glycosyl hydrolase family 32 N-terminal" evidence="6">
    <location>
        <begin position="256"/>
        <end position="572"/>
    </location>
</feature>
<dbReference type="SUPFAM" id="SSF75005">
    <property type="entry name" value="Arabinanase/levansucrase/invertase"/>
    <property type="match status" value="1"/>
</dbReference>
<feature type="domain" description="Glycosyl hydrolase family 32 C-terminal" evidence="7">
    <location>
        <begin position="603"/>
        <end position="717"/>
    </location>
</feature>
<dbReference type="SUPFAM" id="SSF49899">
    <property type="entry name" value="Concanavalin A-like lectins/glucanases"/>
    <property type="match status" value="2"/>
</dbReference>
<dbReference type="Pfam" id="PF08244">
    <property type="entry name" value="Glyco_hydro_32C"/>
    <property type="match status" value="1"/>
</dbReference>
<dbReference type="InterPro" id="IPR023296">
    <property type="entry name" value="Glyco_hydro_beta-prop_sf"/>
</dbReference>
<dbReference type="Pfam" id="PF00251">
    <property type="entry name" value="Glyco_hydro_32N"/>
    <property type="match status" value="1"/>
</dbReference>
<reference evidence="9" key="1">
    <citation type="journal article" date="2019" name="Int. J. Syst. Evol. Microbiol.">
        <title>The Global Catalogue of Microorganisms (GCM) 10K type strain sequencing project: providing services to taxonomists for standard genome sequencing and annotation.</title>
        <authorList>
            <consortium name="The Broad Institute Genomics Platform"/>
            <consortium name="The Broad Institute Genome Sequencing Center for Infectious Disease"/>
            <person name="Wu L."/>
            <person name="Ma J."/>
        </authorList>
    </citation>
    <scope>NUCLEOTIDE SEQUENCE [LARGE SCALE GENOMIC DNA]</scope>
    <source>
        <strain evidence="9">CGMCC 1.12192</strain>
    </source>
</reference>
<sequence>MVDVRFEGDPLAAIDLVGGRASIECTADDAQRAVLLSPRSAPAAASSSCLYLDGWTTRVVVRPRAEESASEAVLPLAAFVVEAWFAPRAFGRGDERGLTVLVDARGRSASFGAPTGFALGHDRAGRIAAEVGGEFVVGDPDAPRLEPGRWHRLALAVVDGQVELLLDGRRVTRVELEAAGPVGLVVPDRIVLGQPRDGERVEGLFPVGAAVGVLGPIRISAGAAQLAVDGVDPSAAADVAPDRARYAADPHHPIAHLSAPQGWMNEPHAAVQADGVHHVFFQHNPAGPYWGHIAWGHAVSRDLVHWQDAGLAVTPGTSAVAPDGAWSGSSVLGPGGEHLLYVTAGDASRAPDQRVVVARPTDSGWATDDRAVLEMPRSAPGRTEPLVAGQFRDPFVWREGDDWFLAIGAGLEGSGGTALLFHSLDGEHWEQQAPLLVGDVARFPATGVMWELPVLLPVGTGVDGIHRHALFVAPWWAGPSEHHLQHVWHWIGVWDAAARRFTPDHDEPREFDGGGHLTGPSGTVFDDGRAILWTIAQDTRSLGEFAASGWAHNAGLPLELGLHEDGTLLVRPVAELAAVRDRAMAPVVEVPDVAGDGSPTGSPTLTLRGRHLELDLDVEGSGFEIEVLRSADGIETTVLGVTGPDVWIDRSRSSRDPSHVEARRRAIRRPDAPVVRARLVIDGSMIELYVDDRVSLTSRAYPVSPDADGLRLRVLDGARIIRLAAFELHSAYRPRTGPRTRKAHLAC</sequence>
<dbReference type="Gene3D" id="2.60.120.560">
    <property type="entry name" value="Exo-inulinase, domain 1"/>
    <property type="match status" value="1"/>
</dbReference>